<dbReference type="InterPro" id="IPR003591">
    <property type="entry name" value="Leu-rich_rpt_typical-subtyp"/>
</dbReference>
<dbReference type="InterPro" id="IPR013210">
    <property type="entry name" value="LRR_N_plant-typ"/>
</dbReference>
<evidence type="ECO:0000256" key="10">
    <source>
        <dbReference type="ARBA" id="ARBA00022737"/>
    </source>
</evidence>
<dbReference type="Gene3D" id="3.80.10.10">
    <property type="entry name" value="Ribonuclease Inhibitor"/>
    <property type="match status" value="3"/>
</dbReference>
<dbReference type="GO" id="GO:0005524">
    <property type="term" value="F:ATP binding"/>
    <property type="evidence" value="ECO:0007669"/>
    <property type="project" value="UniProtKB-UniRule"/>
</dbReference>
<dbReference type="GO" id="GO:0051707">
    <property type="term" value="P:response to other organism"/>
    <property type="evidence" value="ECO:0007669"/>
    <property type="project" value="UniProtKB-ARBA"/>
</dbReference>
<dbReference type="Proteomes" id="UP001188597">
    <property type="component" value="Unassembled WGS sequence"/>
</dbReference>
<dbReference type="InterPro" id="IPR017441">
    <property type="entry name" value="Protein_kinase_ATP_BS"/>
</dbReference>
<dbReference type="Pfam" id="PF00069">
    <property type="entry name" value="Pkinase"/>
    <property type="match status" value="1"/>
</dbReference>
<feature type="compositionally biased region" description="Polar residues" evidence="21">
    <location>
        <begin position="7"/>
        <end position="21"/>
    </location>
</feature>
<dbReference type="SUPFAM" id="SSF52058">
    <property type="entry name" value="L domain-like"/>
    <property type="match status" value="1"/>
</dbReference>
<dbReference type="FunFam" id="3.80.10.10:FF:000400">
    <property type="entry name" value="Nuclear pore complex protein NUP107"/>
    <property type="match status" value="1"/>
</dbReference>
<dbReference type="SMART" id="SM00365">
    <property type="entry name" value="LRR_SD22"/>
    <property type="match status" value="5"/>
</dbReference>
<dbReference type="Pfam" id="PF13855">
    <property type="entry name" value="LRR_8"/>
    <property type="match status" value="1"/>
</dbReference>
<dbReference type="FunFam" id="3.30.200.20:FF:000309">
    <property type="entry name" value="Leucine-rich repeat receptor protein kinase MSP1"/>
    <property type="match status" value="1"/>
</dbReference>
<evidence type="ECO:0000256" key="22">
    <source>
        <dbReference type="SAM" id="Phobius"/>
    </source>
</evidence>
<dbReference type="Pfam" id="PF23598">
    <property type="entry name" value="LRR_14"/>
    <property type="match status" value="1"/>
</dbReference>
<evidence type="ECO:0000256" key="5">
    <source>
        <dbReference type="ARBA" id="ARBA00022553"/>
    </source>
</evidence>
<keyword evidence="15 22" id="KW-0472">Membrane</keyword>
<evidence type="ECO:0000256" key="17">
    <source>
        <dbReference type="ARBA" id="ARBA00023180"/>
    </source>
</evidence>
<keyword evidence="4" id="KW-0723">Serine/threonine-protein kinase</keyword>
<keyword evidence="7" id="KW-0808">Transferase</keyword>
<dbReference type="InterPro" id="IPR001611">
    <property type="entry name" value="Leu-rich_rpt"/>
</dbReference>
<evidence type="ECO:0000256" key="19">
    <source>
        <dbReference type="ARBA" id="ARBA00048679"/>
    </source>
</evidence>
<dbReference type="InterPro" id="IPR008266">
    <property type="entry name" value="Tyr_kinase_AS"/>
</dbReference>
<keyword evidence="5" id="KW-0597">Phosphoprotein</keyword>
<keyword evidence="11 20" id="KW-0547">Nucleotide-binding</keyword>
<dbReference type="InterPro" id="IPR032675">
    <property type="entry name" value="LRR_dom_sf"/>
</dbReference>
<comment type="caution">
    <text evidence="24">The sequence shown here is derived from an EMBL/GenBank/DDBJ whole genome shotgun (WGS) entry which is preliminary data.</text>
</comment>
<keyword evidence="6" id="KW-0433">Leucine-rich repeat</keyword>
<gene>
    <name evidence="24" type="ORF">RJ639_014928</name>
</gene>
<dbReference type="SUPFAM" id="SSF56112">
    <property type="entry name" value="Protein kinase-like (PK-like)"/>
    <property type="match status" value="1"/>
</dbReference>
<evidence type="ECO:0000256" key="13">
    <source>
        <dbReference type="ARBA" id="ARBA00022840"/>
    </source>
</evidence>
<feature type="region of interest" description="Disordered" evidence="21">
    <location>
        <begin position="1"/>
        <end position="21"/>
    </location>
</feature>
<dbReference type="GO" id="GO:0004674">
    <property type="term" value="F:protein serine/threonine kinase activity"/>
    <property type="evidence" value="ECO:0007669"/>
    <property type="project" value="UniProtKB-KW"/>
</dbReference>
<dbReference type="EC" id="2.7.11.1" evidence="3"/>
<dbReference type="Pfam" id="PF08263">
    <property type="entry name" value="LRRNT_2"/>
    <property type="match status" value="1"/>
</dbReference>
<evidence type="ECO:0000313" key="25">
    <source>
        <dbReference type="Proteomes" id="UP001188597"/>
    </source>
</evidence>
<keyword evidence="9" id="KW-0732">Signal</keyword>
<keyword evidence="13 20" id="KW-0067">ATP-binding</keyword>
<keyword evidence="8 22" id="KW-0812">Transmembrane</keyword>
<evidence type="ECO:0000259" key="23">
    <source>
        <dbReference type="PROSITE" id="PS50011"/>
    </source>
</evidence>
<dbReference type="AlphaFoldDB" id="A0AA88VGB1"/>
<dbReference type="FunFam" id="1.10.510.10:FF:000445">
    <property type="entry name" value="MDIS1-interacting receptor like kinase 2"/>
    <property type="match status" value="1"/>
</dbReference>
<comment type="catalytic activity">
    <reaction evidence="18">
        <text>L-threonyl-[protein] + ATP = O-phospho-L-threonyl-[protein] + ADP + H(+)</text>
        <dbReference type="Rhea" id="RHEA:46608"/>
        <dbReference type="Rhea" id="RHEA-COMP:11060"/>
        <dbReference type="Rhea" id="RHEA-COMP:11605"/>
        <dbReference type="ChEBI" id="CHEBI:15378"/>
        <dbReference type="ChEBI" id="CHEBI:30013"/>
        <dbReference type="ChEBI" id="CHEBI:30616"/>
        <dbReference type="ChEBI" id="CHEBI:61977"/>
        <dbReference type="ChEBI" id="CHEBI:456216"/>
        <dbReference type="EC" id="2.7.11.1"/>
    </reaction>
</comment>
<accession>A0AA88VGB1</accession>
<dbReference type="PROSITE" id="PS00109">
    <property type="entry name" value="PROTEIN_KINASE_TYR"/>
    <property type="match status" value="1"/>
</dbReference>
<evidence type="ECO:0000256" key="20">
    <source>
        <dbReference type="PROSITE-ProRule" id="PRU10141"/>
    </source>
</evidence>
<sequence length="1035" mass="112307">LALPISHDTQLPPSCASSTNSMGSLTMRKSLLVESLPLLMLLLFSPIEEASAASEEAAAAALLQWKASLHYPNSSFLASWTPLPNGSSSTACTWFGVSCDVNGSVTELNLTMSNITGTLHNFSFSLFPNLGTLDLSANQLSGTIPPEIGLLTNLSYLELGQNQFTGSIPQEIGQLRSLSLLALYTNYLEGPIPASIGSLSNLSYLYLYNNTLTGSIPQEMGNLSNLVEVYFAINSLTGPIPPSFGNLTNLTVMHLFSNELSGSIPPELGNLASLQSLSLLGNNLTGSIPASLGDLSSLTLLHLYGNQLSGQIPPELGNLKSLVDLQISRNQLNGSVPATFGNLSNLQTLYLRDNQLSGNIPQELGNLELAVLQLDTNHFSGSLPEQICRGGKLQLFSAFNNRLTGPIPYSLRNCSSLTRLRLDGNQLTGDISESFGIYPALDLLSISYNNFYGELADTWGGFSRLTNLQIAGNNITGSIPLGLGNATQLHELNLSSNHLVGEIPKDLGELTYLLRLDLSNNRLSGQIPQELGSLTDLLYLDLSTNMLSGSITENLGDCSQLFYLNLSNNNFSQEIPAQITKLSHLNMLDLSHNLLTGEIPSQIASLRSLEKLNLSHNELSGDVPTAFGDMFGLSSIDISYNQLQGPVPNSKAFMNAPIEALQGNKGLCGSINGLQPCETPPVMSKKSHKLALIIALPLSGALLLLFTFVMIFLGYERRKKKPEGEQTDTEGANLISIPTFDGRTLYNEILKATNNFDPKYCIGRGGFGSVYKAKLQSDDIVAVKKLHSLPELADRKSFLNEIKALTEIRHRNIVKLHGFCSDAQHSFLAYEYLEMGSLAAILNREESAGKLNWSRRVNIIKGVAHALSYMHHDCSQPIVHRDISSKNVLLDNDYEVRVSDFGTAKLLKQESANWSAVAGTYGYVAPELAFTMRVTEKCDVYSFGVLALEVIKGKHPEDIITSISSSSPEKIQLKDLVDSRLPPPSLAVKEVLISTIKLARACLHANPQSRPTMYIVSQLLSTQTIPSDQPSEKAF</sequence>
<evidence type="ECO:0000256" key="4">
    <source>
        <dbReference type="ARBA" id="ARBA00022527"/>
    </source>
</evidence>
<evidence type="ECO:0000256" key="3">
    <source>
        <dbReference type="ARBA" id="ARBA00012513"/>
    </source>
</evidence>
<dbReference type="PROSITE" id="PS51450">
    <property type="entry name" value="LRR"/>
    <property type="match status" value="1"/>
</dbReference>
<evidence type="ECO:0000256" key="21">
    <source>
        <dbReference type="SAM" id="MobiDB-lite"/>
    </source>
</evidence>
<protein>
    <recommendedName>
        <fullName evidence="3">non-specific serine/threonine protein kinase</fullName>
        <ecNumber evidence="3">2.7.11.1</ecNumber>
    </recommendedName>
</protein>
<dbReference type="Pfam" id="PF00560">
    <property type="entry name" value="LRR_1"/>
    <property type="match status" value="8"/>
</dbReference>
<keyword evidence="10" id="KW-0677">Repeat</keyword>
<evidence type="ECO:0000256" key="14">
    <source>
        <dbReference type="ARBA" id="ARBA00022989"/>
    </source>
</evidence>
<evidence type="ECO:0000256" key="15">
    <source>
        <dbReference type="ARBA" id="ARBA00023136"/>
    </source>
</evidence>
<proteinExistence type="predicted"/>
<reference evidence="24" key="1">
    <citation type="submission" date="2022-12" db="EMBL/GenBank/DDBJ databases">
        <title>Draft genome assemblies for two species of Escallonia (Escalloniales).</title>
        <authorList>
            <person name="Chanderbali A."/>
            <person name="Dervinis C."/>
            <person name="Anghel I."/>
            <person name="Soltis D."/>
            <person name="Soltis P."/>
            <person name="Zapata F."/>
        </authorList>
    </citation>
    <scope>NUCLEOTIDE SEQUENCE</scope>
    <source>
        <strain evidence="24">UCBG64.0493</strain>
        <tissue evidence="24">Leaf</tissue>
    </source>
</reference>
<feature type="transmembrane region" description="Helical" evidence="22">
    <location>
        <begin position="690"/>
        <end position="713"/>
    </location>
</feature>
<evidence type="ECO:0000256" key="9">
    <source>
        <dbReference type="ARBA" id="ARBA00022729"/>
    </source>
</evidence>
<name>A0AA88VGB1_9ASTE</name>
<keyword evidence="16" id="KW-0675">Receptor</keyword>
<evidence type="ECO:0000256" key="8">
    <source>
        <dbReference type="ARBA" id="ARBA00022692"/>
    </source>
</evidence>
<dbReference type="Gene3D" id="1.10.510.10">
    <property type="entry name" value="Transferase(Phosphotransferase) domain 1"/>
    <property type="match status" value="1"/>
</dbReference>
<dbReference type="Gene3D" id="3.30.200.20">
    <property type="entry name" value="Phosphorylase Kinase, domain 1"/>
    <property type="match status" value="1"/>
</dbReference>
<dbReference type="SUPFAM" id="SSF52047">
    <property type="entry name" value="RNI-like"/>
    <property type="match status" value="1"/>
</dbReference>
<evidence type="ECO:0000256" key="2">
    <source>
        <dbReference type="ARBA" id="ARBA00004479"/>
    </source>
</evidence>
<dbReference type="FunFam" id="3.80.10.10:FF:000719">
    <property type="entry name" value="MDIS1-interacting receptor like kinase 2 isoform A"/>
    <property type="match status" value="1"/>
</dbReference>
<evidence type="ECO:0000256" key="16">
    <source>
        <dbReference type="ARBA" id="ARBA00023170"/>
    </source>
</evidence>
<evidence type="ECO:0000256" key="6">
    <source>
        <dbReference type="ARBA" id="ARBA00022614"/>
    </source>
</evidence>
<evidence type="ECO:0000256" key="7">
    <source>
        <dbReference type="ARBA" id="ARBA00022679"/>
    </source>
</evidence>
<dbReference type="InterPro" id="IPR011009">
    <property type="entry name" value="Kinase-like_dom_sf"/>
</dbReference>
<keyword evidence="12" id="KW-0418">Kinase</keyword>
<dbReference type="PROSITE" id="PS50011">
    <property type="entry name" value="PROTEIN_KINASE_DOM"/>
    <property type="match status" value="1"/>
</dbReference>
<dbReference type="InterPro" id="IPR055414">
    <property type="entry name" value="LRR_R13L4/SHOC2-like"/>
</dbReference>
<dbReference type="PANTHER" id="PTHR48053">
    <property type="entry name" value="LEUCINE RICH REPEAT FAMILY PROTEIN, EXPRESSED"/>
    <property type="match status" value="1"/>
</dbReference>
<evidence type="ECO:0000256" key="12">
    <source>
        <dbReference type="ARBA" id="ARBA00022777"/>
    </source>
</evidence>
<dbReference type="EMBL" id="JAVXUP010001783">
    <property type="protein sequence ID" value="KAK3008140.1"/>
    <property type="molecule type" value="Genomic_DNA"/>
</dbReference>
<comment type="catalytic activity">
    <reaction evidence="19">
        <text>L-seryl-[protein] + ATP = O-phospho-L-seryl-[protein] + ADP + H(+)</text>
        <dbReference type="Rhea" id="RHEA:17989"/>
        <dbReference type="Rhea" id="RHEA-COMP:9863"/>
        <dbReference type="Rhea" id="RHEA-COMP:11604"/>
        <dbReference type="ChEBI" id="CHEBI:15378"/>
        <dbReference type="ChEBI" id="CHEBI:29999"/>
        <dbReference type="ChEBI" id="CHEBI:30616"/>
        <dbReference type="ChEBI" id="CHEBI:83421"/>
        <dbReference type="ChEBI" id="CHEBI:456216"/>
        <dbReference type="EC" id="2.7.11.1"/>
    </reaction>
</comment>
<dbReference type="InterPro" id="IPR000719">
    <property type="entry name" value="Prot_kinase_dom"/>
</dbReference>
<dbReference type="GO" id="GO:0006952">
    <property type="term" value="P:defense response"/>
    <property type="evidence" value="ECO:0007669"/>
    <property type="project" value="UniProtKB-ARBA"/>
</dbReference>
<feature type="non-terminal residue" evidence="24">
    <location>
        <position position="1035"/>
    </location>
</feature>
<evidence type="ECO:0000256" key="11">
    <source>
        <dbReference type="ARBA" id="ARBA00022741"/>
    </source>
</evidence>
<feature type="binding site" evidence="20">
    <location>
        <position position="785"/>
    </location>
    <ligand>
        <name>ATP</name>
        <dbReference type="ChEBI" id="CHEBI:30616"/>
    </ligand>
</feature>
<evidence type="ECO:0000256" key="1">
    <source>
        <dbReference type="ARBA" id="ARBA00004236"/>
    </source>
</evidence>
<dbReference type="GO" id="GO:0005886">
    <property type="term" value="C:plasma membrane"/>
    <property type="evidence" value="ECO:0007669"/>
    <property type="project" value="UniProtKB-SubCell"/>
</dbReference>
<keyword evidence="17" id="KW-0325">Glycoprotein</keyword>
<dbReference type="InterPro" id="IPR051716">
    <property type="entry name" value="Plant_RL_S/T_kinase"/>
</dbReference>
<evidence type="ECO:0000256" key="18">
    <source>
        <dbReference type="ARBA" id="ARBA00047899"/>
    </source>
</evidence>
<feature type="domain" description="Protein kinase" evidence="23">
    <location>
        <begin position="756"/>
        <end position="1025"/>
    </location>
</feature>
<organism evidence="24 25">
    <name type="scientific">Escallonia herrerae</name>
    <dbReference type="NCBI Taxonomy" id="1293975"/>
    <lineage>
        <taxon>Eukaryota</taxon>
        <taxon>Viridiplantae</taxon>
        <taxon>Streptophyta</taxon>
        <taxon>Embryophyta</taxon>
        <taxon>Tracheophyta</taxon>
        <taxon>Spermatophyta</taxon>
        <taxon>Magnoliopsida</taxon>
        <taxon>eudicotyledons</taxon>
        <taxon>Gunneridae</taxon>
        <taxon>Pentapetalae</taxon>
        <taxon>asterids</taxon>
        <taxon>campanulids</taxon>
        <taxon>Escalloniales</taxon>
        <taxon>Escalloniaceae</taxon>
        <taxon>Escallonia</taxon>
    </lineage>
</organism>
<dbReference type="PROSITE" id="PS00107">
    <property type="entry name" value="PROTEIN_KINASE_ATP"/>
    <property type="match status" value="1"/>
</dbReference>
<keyword evidence="25" id="KW-1185">Reference proteome</keyword>
<keyword evidence="14 22" id="KW-1133">Transmembrane helix</keyword>
<dbReference type="PANTHER" id="PTHR48053:SF163">
    <property type="entry name" value="MDIS1-INTERACTING RECEPTOR LIKE KINASE 2-LIKE"/>
    <property type="match status" value="1"/>
</dbReference>
<dbReference type="PRINTS" id="PR00019">
    <property type="entry name" value="LEURICHRPT"/>
</dbReference>
<evidence type="ECO:0000313" key="24">
    <source>
        <dbReference type="EMBL" id="KAK3008140.1"/>
    </source>
</evidence>
<dbReference type="FunFam" id="3.80.10.10:FF:000177">
    <property type="entry name" value="Leucine-rich repeat receptor-like serine/threonine-protein kinase At1g17230"/>
    <property type="match status" value="1"/>
</dbReference>
<dbReference type="SMART" id="SM00369">
    <property type="entry name" value="LRR_TYP"/>
    <property type="match status" value="10"/>
</dbReference>
<comment type="subcellular location">
    <subcellularLocation>
        <location evidence="1">Cell membrane</location>
    </subcellularLocation>
    <subcellularLocation>
        <location evidence="2">Membrane</location>
        <topology evidence="2">Single-pass type I membrane protein</topology>
    </subcellularLocation>
</comment>